<organism evidence="1 2">
    <name type="scientific">Anaerovibrio lipolyticus</name>
    <dbReference type="NCBI Taxonomy" id="82374"/>
    <lineage>
        <taxon>Bacteria</taxon>
        <taxon>Bacillati</taxon>
        <taxon>Bacillota</taxon>
        <taxon>Negativicutes</taxon>
        <taxon>Selenomonadales</taxon>
        <taxon>Selenomonadaceae</taxon>
        <taxon>Anaerovibrio</taxon>
    </lineage>
</organism>
<evidence type="ECO:0000313" key="2">
    <source>
        <dbReference type="Proteomes" id="UP000030993"/>
    </source>
</evidence>
<keyword evidence="2" id="KW-1185">Reference proteome</keyword>
<dbReference type="InterPro" id="IPR021321">
    <property type="entry name" value="DUF2922"/>
</dbReference>
<name>A0A0B2K4Q8_9FIRM</name>
<dbReference type="Proteomes" id="UP000030993">
    <property type="component" value="Unassembled WGS sequence"/>
</dbReference>
<proteinExistence type="predicted"/>
<evidence type="ECO:0000313" key="1">
    <source>
        <dbReference type="EMBL" id="KHM53052.1"/>
    </source>
</evidence>
<accession>A0A0B2K4Q8</accession>
<dbReference type="EMBL" id="JSCE01000019">
    <property type="protein sequence ID" value="KHM53052.1"/>
    <property type="molecule type" value="Genomic_DNA"/>
</dbReference>
<dbReference type="AlphaFoldDB" id="A0A0B2K4Q8"/>
<sequence length="68" mass="7564">MAKKLYAELELNNDPKKLKTIIIANPKAGLTKDEATAVMQKFVDMKAYPDVTGVHDVYLKETVVTKLA</sequence>
<reference evidence="1 2" key="1">
    <citation type="journal article" date="2013" name="PLoS ONE">
        <title>Identification and characterization of three novel lipases belonging to families II and V from Anaerovibrio lipolyticus 5ST.</title>
        <authorList>
            <person name="Prive F."/>
            <person name="Kaderbhai N.N."/>
            <person name="Girdwood S."/>
            <person name="Worgan H.J."/>
            <person name="Pinloche E."/>
            <person name="Scollan N.D."/>
            <person name="Huws S.A."/>
            <person name="Newbold C.J."/>
        </authorList>
    </citation>
    <scope>NUCLEOTIDE SEQUENCE [LARGE SCALE GENOMIC DNA]</scope>
    <source>
        <strain evidence="1 2">5S</strain>
    </source>
</reference>
<dbReference type="Pfam" id="PF11148">
    <property type="entry name" value="DUF2922"/>
    <property type="match status" value="1"/>
</dbReference>
<gene>
    <name evidence="1" type="ORF">NZ47_01135</name>
</gene>
<dbReference type="RefSeq" id="WP_027397695.1">
    <property type="nucleotide sequence ID" value="NZ_JSCE01000019.1"/>
</dbReference>
<comment type="caution">
    <text evidence="1">The sequence shown here is derived from an EMBL/GenBank/DDBJ whole genome shotgun (WGS) entry which is preliminary data.</text>
</comment>
<protein>
    <submittedName>
        <fullName evidence="1">Uncharacterized protein</fullName>
    </submittedName>
</protein>